<feature type="domain" description="ATPase AAA-type core" evidence="1">
    <location>
        <begin position="228"/>
        <end position="295"/>
    </location>
</feature>
<dbReference type="PANTHER" id="PTHR43581">
    <property type="entry name" value="ATP/GTP PHOSPHATASE"/>
    <property type="match status" value="1"/>
</dbReference>
<dbReference type="RefSeq" id="WP_256762920.1">
    <property type="nucleotide sequence ID" value="NZ_JANIGO010000001.1"/>
</dbReference>
<accession>A0ABT1WCJ9</accession>
<dbReference type="EMBL" id="JANIGO010000001">
    <property type="protein sequence ID" value="MCQ8895243.1"/>
    <property type="molecule type" value="Genomic_DNA"/>
</dbReference>
<dbReference type="GO" id="GO:0005524">
    <property type="term" value="F:ATP binding"/>
    <property type="evidence" value="ECO:0007669"/>
    <property type="project" value="UniProtKB-KW"/>
</dbReference>
<dbReference type="SUPFAM" id="SSF52540">
    <property type="entry name" value="P-loop containing nucleoside triphosphate hydrolases"/>
    <property type="match status" value="1"/>
</dbReference>
<keyword evidence="3" id="KW-1185">Reference proteome</keyword>
<dbReference type="InterPro" id="IPR051396">
    <property type="entry name" value="Bact_Antivir_Def_Nuclease"/>
</dbReference>
<evidence type="ECO:0000313" key="3">
    <source>
        <dbReference type="Proteomes" id="UP001204142"/>
    </source>
</evidence>
<dbReference type="Gene3D" id="3.40.50.300">
    <property type="entry name" value="P-loop containing nucleotide triphosphate hydrolases"/>
    <property type="match status" value="1"/>
</dbReference>
<reference evidence="2 3" key="1">
    <citation type="submission" date="2022-07" db="EMBL/GenBank/DDBJ databases">
        <authorList>
            <person name="Xamxidin M."/>
            <person name="Wu M."/>
        </authorList>
    </citation>
    <scope>NUCLEOTIDE SEQUENCE [LARGE SCALE GENOMIC DNA]</scope>
    <source>
        <strain evidence="2 3">NBRC 111650</strain>
    </source>
</reference>
<evidence type="ECO:0000259" key="1">
    <source>
        <dbReference type="Pfam" id="PF13304"/>
    </source>
</evidence>
<keyword evidence="2" id="KW-0067">ATP-binding</keyword>
<evidence type="ECO:0000313" key="2">
    <source>
        <dbReference type="EMBL" id="MCQ8895243.1"/>
    </source>
</evidence>
<dbReference type="InterPro" id="IPR027417">
    <property type="entry name" value="P-loop_NTPase"/>
</dbReference>
<dbReference type="PANTHER" id="PTHR43581:SF2">
    <property type="entry name" value="EXCINUCLEASE ATPASE SUBUNIT"/>
    <property type="match status" value="1"/>
</dbReference>
<protein>
    <submittedName>
        <fullName evidence="2">ATP-binding protein</fullName>
    </submittedName>
</protein>
<keyword evidence="2" id="KW-0547">Nucleotide-binding</keyword>
<dbReference type="Proteomes" id="UP001204142">
    <property type="component" value="Unassembled WGS sequence"/>
</dbReference>
<comment type="caution">
    <text evidence="2">The sequence shown here is derived from an EMBL/GenBank/DDBJ whole genome shotgun (WGS) entry which is preliminary data.</text>
</comment>
<sequence>MISNFKLKFGRAPGLNPETITATPVTVFVGPNNSGKSKVLSEIEQYCRSGSKDASAVILDDLAFSGLSVEKALQAVEHIKQAPNQGEALNIDHIIVGSKYGRQQVHFNSLTQFIQNPNSNLGAFCQWFLKHSTLILDGRNRINLVDQQVAGDLQQAPQSSFQVLFQDDTKRHEVRRIVNEAFGSYFVIDPTSLGQLRIRLSQRAPATDLEERGIHAEAVQFHSNAQLIDLASDGVKAFTGIVTEVMAGDPRVLLIDEPEAFLHPSLASKLGYEVSRAALSADKRVLVSTHSPTFVMGCIQSGAPVNIVRLTYRAGTATARVLPSDEILELMRNPLLRSTGVLSGLFYEFVVVTESDADRAFYQEINERLLRFKPEWGIPNCLFINAQNKQTVQTILRPLRKLGIPAAGVVDVDVLKDGGTTWTNLLSGANVPDIAHGSLATMRASVKKAMDATGRDMKRDGGVAILNPSEQEAARNLLSQLEGYGVFVISGGELESWVKHLGVSGHGPSWLISVFEKMGEDPSAENYLKPSDNDVWGFMKQLKSWLIDPNRKGIPA</sequence>
<gene>
    <name evidence="2" type="ORF">NQT62_02170</name>
</gene>
<proteinExistence type="predicted"/>
<dbReference type="Pfam" id="PF13304">
    <property type="entry name" value="AAA_21"/>
    <property type="match status" value="1"/>
</dbReference>
<dbReference type="InterPro" id="IPR003959">
    <property type="entry name" value="ATPase_AAA_core"/>
</dbReference>
<name>A0ABT1WCJ9_9BURK</name>
<organism evidence="2 3">
    <name type="scientific">Limnobacter humi</name>
    <dbReference type="NCBI Taxonomy" id="1778671"/>
    <lineage>
        <taxon>Bacteria</taxon>
        <taxon>Pseudomonadati</taxon>
        <taxon>Pseudomonadota</taxon>
        <taxon>Betaproteobacteria</taxon>
        <taxon>Burkholderiales</taxon>
        <taxon>Burkholderiaceae</taxon>
        <taxon>Limnobacter</taxon>
    </lineage>
</organism>